<keyword evidence="4 7" id="KW-0812">Transmembrane</keyword>
<dbReference type="Proteomes" id="UP001589654">
    <property type="component" value="Unassembled WGS sequence"/>
</dbReference>
<evidence type="ECO:0000256" key="5">
    <source>
        <dbReference type="ARBA" id="ARBA00022989"/>
    </source>
</evidence>
<evidence type="ECO:0000256" key="1">
    <source>
        <dbReference type="ARBA" id="ARBA00004141"/>
    </source>
</evidence>
<feature type="transmembrane region" description="Helical" evidence="7">
    <location>
        <begin position="247"/>
        <end position="270"/>
    </location>
</feature>
<name>A0ABV5J3C8_9BACT</name>
<feature type="transmembrane region" description="Helical" evidence="7">
    <location>
        <begin position="219"/>
        <end position="241"/>
    </location>
</feature>
<feature type="transmembrane region" description="Helical" evidence="7">
    <location>
        <begin position="57"/>
        <end position="78"/>
    </location>
</feature>
<dbReference type="PANTHER" id="PTHR36838">
    <property type="entry name" value="AUXIN EFFLUX CARRIER FAMILY PROTEIN"/>
    <property type="match status" value="1"/>
</dbReference>
<evidence type="ECO:0000256" key="3">
    <source>
        <dbReference type="ARBA" id="ARBA00022475"/>
    </source>
</evidence>
<feature type="transmembrane region" description="Helical" evidence="7">
    <location>
        <begin position="158"/>
        <end position="176"/>
    </location>
</feature>
<keyword evidence="9" id="KW-1185">Reference proteome</keyword>
<reference evidence="8 9" key="1">
    <citation type="submission" date="2024-09" db="EMBL/GenBank/DDBJ databases">
        <authorList>
            <person name="Sun Q."/>
            <person name="Mori K."/>
        </authorList>
    </citation>
    <scope>NUCLEOTIDE SEQUENCE [LARGE SCALE GENOMIC DNA]</scope>
    <source>
        <strain evidence="8 9">CECT 7682</strain>
    </source>
</reference>
<dbReference type="InterPro" id="IPR004776">
    <property type="entry name" value="Mem_transp_PIN-like"/>
</dbReference>
<gene>
    <name evidence="8" type="ORF">ACFFUR_03280</name>
</gene>
<evidence type="ECO:0000256" key="7">
    <source>
        <dbReference type="SAM" id="Phobius"/>
    </source>
</evidence>
<feature type="transmembrane region" description="Helical" evidence="7">
    <location>
        <begin position="277"/>
        <end position="299"/>
    </location>
</feature>
<comment type="caution">
    <text evidence="8">The sequence shown here is derived from an EMBL/GenBank/DDBJ whole genome shotgun (WGS) entry which is preliminary data.</text>
</comment>
<feature type="transmembrane region" description="Helical" evidence="7">
    <location>
        <begin position="129"/>
        <end position="146"/>
    </location>
</feature>
<feature type="transmembrane region" description="Helical" evidence="7">
    <location>
        <begin position="34"/>
        <end position="51"/>
    </location>
</feature>
<comment type="subcellular location">
    <subcellularLocation>
        <location evidence="1">Membrane</location>
        <topology evidence="1">Multi-pass membrane protein</topology>
    </subcellularLocation>
</comment>
<accession>A0ABV5J3C8</accession>
<evidence type="ECO:0000313" key="9">
    <source>
        <dbReference type="Proteomes" id="UP001589654"/>
    </source>
</evidence>
<keyword evidence="3" id="KW-1003">Cell membrane</keyword>
<keyword evidence="6 7" id="KW-0472">Membrane</keyword>
<keyword evidence="2" id="KW-0813">Transport</keyword>
<evidence type="ECO:0000256" key="6">
    <source>
        <dbReference type="ARBA" id="ARBA00023136"/>
    </source>
</evidence>
<sequence length="301" mass="33370">MTNLVLVILCLIIGILLQHVKDMPENAPKALNTYLIYIVLPALALMHIPNMDLNPHLLLPVISAWISFGLSWLIFGWLGRNFSWEKSTTGCLVIVSGLANTSFIGFPVIEALFGGEGLKIALLIDQAGSFIIVSSIAIIVASLFGHERKRKRDVTKKILTFPPFLFFILALVMNFFQMEFQGMPHEILESFAVTLTPVALISVGLQVKINASTLSYRYLWYGLGYKLILIPGFIFLVFRFLFDPNDLLYKVSVMEAAMAPMITGSVIAINHDLNPKLASLLVGIGIPLSFITLLAWYALLA</sequence>
<protein>
    <submittedName>
        <fullName evidence="8">AEC family transporter</fullName>
    </submittedName>
</protein>
<feature type="transmembrane region" description="Helical" evidence="7">
    <location>
        <begin position="188"/>
        <end position="207"/>
    </location>
</feature>
<proteinExistence type="predicted"/>
<keyword evidence="5 7" id="KW-1133">Transmembrane helix</keyword>
<feature type="transmembrane region" description="Helical" evidence="7">
    <location>
        <begin position="6"/>
        <end position="22"/>
    </location>
</feature>
<organism evidence="8 9">
    <name type="scientific">Echinicola jeungdonensis</name>
    <dbReference type="NCBI Taxonomy" id="709343"/>
    <lineage>
        <taxon>Bacteria</taxon>
        <taxon>Pseudomonadati</taxon>
        <taxon>Bacteroidota</taxon>
        <taxon>Cytophagia</taxon>
        <taxon>Cytophagales</taxon>
        <taxon>Cyclobacteriaceae</taxon>
        <taxon>Echinicola</taxon>
    </lineage>
</organism>
<evidence type="ECO:0000256" key="2">
    <source>
        <dbReference type="ARBA" id="ARBA00022448"/>
    </source>
</evidence>
<evidence type="ECO:0000256" key="4">
    <source>
        <dbReference type="ARBA" id="ARBA00022692"/>
    </source>
</evidence>
<dbReference type="PANTHER" id="PTHR36838:SF1">
    <property type="entry name" value="SLR1864 PROTEIN"/>
    <property type="match status" value="1"/>
</dbReference>
<dbReference type="Pfam" id="PF03547">
    <property type="entry name" value="Mem_trans"/>
    <property type="match status" value="1"/>
</dbReference>
<dbReference type="EMBL" id="JBHMEW010000011">
    <property type="protein sequence ID" value="MFB9210813.1"/>
    <property type="molecule type" value="Genomic_DNA"/>
</dbReference>
<evidence type="ECO:0000313" key="8">
    <source>
        <dbReference type="EMBL" id="MFB9210813.1"/>
    </source>
</evidence>
<feature type="transmembrane region" description="Helical" evidence="7">
    <location>
        <begin position="90"/>
        <end position="109"/>
    </location>
</feature>
<dbReference type="RefSeq" id="WP_290247360.1">
    <property type="nucleotide sequence ID" value="NZ_JAUFQT010000001.1"/>
</dbReference>